<dbReference type="Proteomes" id="UP000286716">
    <property type="component" value="Unassembled WGS sequence"/>
</dbReference>
<dbReference type="AlphaFoldDB" id="A0A428VRS9"/>
<evidence type="ECO:0000256" key="1">
    <source>
        <dbReference type="SAM" id="MobiDB-lite"/>
    </source>
</evidence>
<proteinExistence type="predicted"/>
<sequence length="274" mass="30151">MTDSNGGPNVPSDQERLFAVEVSRARATAKVSQDWLGRRINLSRGKVSEVCGGWYLPSRETVALLIEALGMERERTLRLWQDARDAAEQRRKLERFRRRAGTPVGWDRRPVLPAEVLSLVRAQVQVGEEFPYRLPGARQPSLATVYVRQELGSEPEEPQPVRRSTSAWPAPTEGGDHDRLTEPRPGGDTRPGPLARRRAMRAPSLAVREALDGSEHLLVTGGPGQGKSTLTLRLAADIARIWAQRDEDVETVTAGESPLDEPVIPLRVPATGGA</sequence>
<comment type="caution">
    <text evidence="2">The sequence shown here is derived from an EMBL/GenBank/DDBJ whole genome shotgun (WGS) entry which is preliminary data.</text>
</comment>
<organism evidence="2 3">
    <name type="scientific">Amycolatopsis balhimycina DSM 5908</name>
    <dbReference type="NCBI Taxonomy" id="1081091"/>
    <lineage>
        <taxon>Bacteria</taxon>
        <taxon>Bacillati</taxon>
        <taxon>Actinomycetota</taxon>
        <taxon>Actinomycetes</taxon>
        <taxon>Pseudonocardiales</taxon>
        <taxon>Pseudonocardiaceae</taxon>
        <taxon>Amycolatopsis</taxon>
    </lineage>
</organism>
<dbReference type="EMBL" id="QHHU01000176">
    <property type="protein sequence ID" value="RSM33535.1"/>
    <property type="molecule type" value="Genomic_DNA"/>
</dbReference>
<gene>
    <name evidence="2" type="ORF">DMA12_49060</name>
</gene>
<dbReference type="Gene3D" id="1.10.260.40">
    <property type="entry name" value="lambda repressor-like DNA-binding domains"/>
    <property type="match status" value="1"/>
</dbReference>
<dbReference type="RefSeq" id="WP_020639719.1">
    <property type="nucleotide sequence ID" value="NZ_QHHU01000176.1"/>
</dbReference>
<keyword evidence="3" id="KW-1185">Reference proteome</keyword>
<reference evidence="2 3" key="1">
    <citation type="submission" date="2018-05" db="EMBL/GenBank/DDBJ databases">
        <title>Evolution of GPA BGCs.</title>
        <authorList>
            <person name="Waglechner N."/>
            <person name="Wright G.D."/>
        </authorList>
    </citation>
    <scope>NUCLEOTIDE SEQUENCE [LARGE SCALE GENOMIC DNA]</scope>
    <source>
        <strain evidence="2 3">DSM 5908</strain>
    </source>
</reference>
<protein>
    <submittedName>
        <fullName evidence="2">Transcriptional regulator</fullName>
    </submittedName>
</protein>
<dbReference type="InterPro" id="IPR010982">
    <property type="entry name" value="Lambda_DNA-bd_dom_sf"/>
</dbReference>
<dbReference type="GO" id="GO:0003677">
    <property type="term" value="F:DNA binding"/>
    <property type="evidence" value="ECO:0007669"/>
    <property type="project" value="InterPro"/>
</dbReference>
<accession>A0A428VRS9</accession>
<dbReference type="OrthoDB" id="135105at2"/>
<dbReference type="SUPFAM" id="SSF47413">
    <property type="entry name" value="lambda repressor-like DNA-binding domains"/>
    <property type="match status" value="1"/>
</dbReference>
<dbReference type="Pfam" id="PF13560">
    <property type="entry name" value="HTH_31"/>
    <property type="match status" value="1"/>
</dbReference>
<feature type="region of interest" description="Disordered" evidence="1">
    <location>
        <begin position="252"/>
        <end position="274"/>
    </location>
</feature>
<name>A0A428VRS9_AMYBA</name>
<evidence type="ECO:0000313" key="2">
    <source>
        <dbReference type="EMBL" id="RSM33535.1"/>
    </source>
</evidence>
<feature type="region of interest" description="Disordered" evidence="1">
    <location>
        <begin position="151"/>
        <end position="197"/>
    </location>
</feature>
<evidence type="ECO:0000313" key="3">
    <source>
        <dbReference type="Proteomes" id="UP000286716"/>
    </source>
</evidence>
<feature type="compositionally biased region" description="Basic and acidic residues" evidence="1">
    <location>
        <begin position="174"/>
        <end position="187"/>
    </location>
</feature>